<dbReference type="PROSITE" id="PS50989">
    <property type="entry name" value="COA_CT_CTER"/>
    <property type="match status" value="1"/>
</dbReference>
<feature type="domain" description="CoA carboxyltransferase N-terminal" evidence="4">
    <location>
        <begin position="36"/>
        <end position="300"/>
    </location>
</feature>
<dbReference type="InterPro" id="IPR011762">
    <property type="entry name" value="COA_CT_N"/>
</dbReference>
<evidence type="ECO:0000256" key="2">
    <source>
        <dbReference type="ARBA" id="ARBA00074538"/>
    </source>
</evidence>
<comment type="similarity">
    <text evidence="1">Belongs to the AccD/PCCB family.</text>
</comment>
<dbReference type="GO" id="GO:0004658">
    <property type="term" value="F:propionyl-CoA carboxylase activity"/>
    <property type="evidence" value="ECO:0007669"/>
    <property type="project" value="UniProtKB-ARBA"/>
</dbReference>
<evidence type="ECO:0000256" key="1">
    <source>
        <dbReference type="ARBA" id="ARBA00006102"/>
    </source>
</evidence>
<dbReference type="InterPro" id="IPR051047">
    <property type="entry name" value="AccD/PCCB"/>
</dbReference>
<dbReference type="FunFam" id="3.90.226.10:FF:000016">
    <property type="entry name" value="Propionyl-CoA carboxylase, beta subunit"/>
    <property type="match status" value="1"/>
</dbReference>
<name>X2KWF6_9BACT</name>
<feature type="domain" description="CoA carboxyltransferase C-terminal" evidence="5">
    <location>
        <begin position="301"/>
        <end position="539"/>
    </location>
</feature>
<evidence type="ECO:0000259" key="4">
    <source>
        <dbReference type="PROSITE" id="PS50980"/>
    </source>
</evidence>
<dbReference type="SUPFAM" id="SSF52096">
    <property type="entry name" value="ClpP/crotonase"/>
    <property type="match status" value="2"/>
</dbReference>
<dbReference type="GO" id="GO:0009317">
    <property type="term" value="C:acetyl-CoA carboxylase complex"/>
    <property type="evidence" value="ECO:0007669"/>
    <property type="project" value="UniProtKB-ARBA"/>
</dbReference>
<dbReference type="Pfam" id="PF01039">
    <property type="entry name" value="Carboxyl_trans"/>
    <property type="match status" value="1"/>
</dbReference>
<evidence type="ECO:0000256" key="3">
    <source>
        <dbReference type="SAM" id="MobiDB-lite"/>
    </source>
</evidence>
<dbReference type="InterPro" id="IPR011763">
    <property type="entry name" value="COA_CT_C"/>
</dbReference>
<dbReference type="InterPro" id="IPR034733">
    <property type="entry name" value="AcCoA_carboxyl_beta"/>
</dbReference>
<dbReference type="InterPro" id="IPR029045">
    <property type="entry name" value="ClpP/crotonase-like_dom_sf"/>
</dbReference>
<dbReference type="GO" id="GO:0015977">
    <property type="term" value="P:carbon fixation"/>
    <property type="evidence" value="ECO:0007669"/>
    <property type="project" value="UniProtKB-ARBA"/>
</dbReference>
<accession>X2KWF6</accession>
<dbReference type="PROSITE" id="PS50980">
    <property type="entry name" value="COA_CT_NTER"/>
    <property type="match status" value="1"/>
</dbReference>
<sequence length="557" mass="60555">MSSELRNAAIKEISESQPVRELKRVPEHPHRVHDRRERLAHACAGPAQVAAGDRGVAAAEARARDAEAKLHAGGRRTARERVEELLDPDSFVEMDEFVTHQCPDFDMPDRKAYGDGVLTGHGTVDGRPVFVYAQQPQVLGGSLGLAHAMKICKVMDMAMTVGAPVVGLNDSGGARIQEGVASLAGYAEIFKRNVLASGVVPQLSLILGPCAGGAVYSPALTDLVLMVEDHSYMFITGPEVIRAVTHEEVTKEQLGGAATHNERSGVAHFSCASETVAMVMARELLSFMPSNNMEDAPRRATLDDPRRPTPELAEFVPVDTTKPYDMRTIVKAIADDGYFFEVQESYARNIVIGFIRVDGRSVGVVANQPLVLAGCLNIDASVKAARFVRMCDAFNIPLLTLVDVPGLLPGVEQEYAGIIRHGAKLLYAYVEATVPKITLVTRKAYGGAYAVMSSKHIRGDVNLAYPTAEIAVMGAEGAVNIIYRREIAEAADPAARRAELLAEYRDLFATPYKAAELGFIDKIIRPEETRREIARSLALMGNKRQENPRRKHGNIPL</sequence>
<evidence type="ECO:0000313" key="6">
    <source>
        <dbReference type="EMBL" id="AHN85650.1"/>
    </source>
</evidence>
<feature type="compositionally biased region" description="Basic and acidic residues" evidence="3">
    <location>
        <begin position="12"/>
        <end position="31"/>
    </location>
</feature>
<evidence type="ECO:0000259" key="5">
    <source>
        <dbReference type="PROSITE" id="PS50989"/>
    </source>
</evidence>
<dbReference type="FunFam" id="3.90.226.10:FF:000017">
    <property type="entry name" value="Propionyl-CoA carboxylase subunit beta 5"/>
    <property type="match status" value="1"/>
</dbReference>
<organism evidence="6">
    <name type="scientific">Nannocystis pusilla</name>
    <dbReference type="NCBI Taxonomy" id="889268"/>
    <lineage>
        <taxon>Bacteria</taxon>
        <taxon>Pseudomonadati</taxon>
        <taxon>Myxococcota</taxon>
        <taxon>Polyangia</taxon>
        <taxon>Nannocystales</taxon>
        <taxon>Nannocystaceae</taxon>
        <taxon>Nannocystis</taxon>
    </lineage>
</organism>
<reference evidence="6" key="1">
    <citation type="journal article" date="2014" name="ChemBioChem">
        <title>Biosynthesis of phenylnannolone A, a MDR reversal agent from the halotolerant myxobacterium Nannocystis pusilla B150.</title>
        <authorList>
            <person name="Bouhired S.M."/>
            <person name="Cruesemann M."/>
            <person name="Almeida C."/>
            <person name="Weber T."/>
            <person name="Piel J."/>
            <person name="Schaeberle T.F."/>
            <person name="Koenig G.M."/>
        </authorList>
    </citation>
    <scope>NUCLEOTIDE SEQUENCE</scope>
    <source>
        <strain evidence="6">B150</strain>
    </source>
</reference>
<dbReference type="GO" id="GO:0003989">
    <property type="term" value="F:acetyl-CoA carboxylase activity"/>
    <property type="evidence" value="ECO:0007669"/>
    <property type="project" value="UniProtKB-ARBA"/>
</dbReference>
<dbReference type="Gene3D" id="3.90.226.10">
    <property type="entry name" value="2-enoyl-CoA Hydratase, Chain A, domain 1"/>
    <property type="match status" value="2"/>
</dbReference>
<proteinExistence type="inferred from homology"/>
<dbReference type="PANTHER" id="PTHR43842">
    <property type="entry name" value="PROPIONYL-COA CARBOXYLASE BETA CHAIN"/>
    <property type="match status" value="1"/>
</dbReference>
<dbReference type="AlphaFoldDB" id="X2KWF6"/>
<dbReference type="PANTHER" id="PTHR43842:SF2">
    <property type="entry name" value="PROPIONYL-COA CARBOXYLASE BETA CHAIN, MITOCHONDRIAL"/>
    <property type="match status" value="1"/>
</dbReference>
<gene>
    <name evidence="6" type="primary">phn1</name>
</gene>
<protein>
    <recommendedName>
        <fullName evidence="2">Propionyl-CoA carboxylase beta chain</fullName>
    </recommendedName>
</protein>
<dbReference type="EMBL" id="KF739396">
    <property type="protein sequence ID" value="AHN85650.1"/>
    <property type="molecule type" value="Genomic_DNA"/>
</dbReference>
<feature type="region of interest" description="Disordered" evidence="3">
    <location>
        <begin position="1"/>
        <end position="31"/>
    </location>
</feature>